<dbReference type="Pfam" id="PF01261">
    <property type="entry name" value="AP_endonuc_2"/>
    <property type="match status" value="1"/>
</dbReference>
<name>A0A4U0FBR3_9BACL</name>
<reference evidence="2 3" key="1">
    <citation type="submission" date="2019-04" db="EMBL/GenBank/DDBJ databases">
        <title>Cohnella sp. nov., isolated from soil.</title>
        <authorList>
            <person name="Kim W."/>
        </authorList>
    </citation>
    <scope>NUCLEOTIDE SEQUENCE [LARGE SCALE GENOMIC DNA]</scope>
    <source>
        <strain evidence="2 3">CAU 1483</strain>
    </source>
</reference>
<dbReference type="AlphaFoldDB" id="A0A4U0FBR3"/>
<organism evidence="2 3">
    <name type="scientific">Cohnella pontilimi</name>
    <dbReference type="NCBI Taxonomy" id="2564100"/>
    <lineage>
        <taxon>Bacteria</taxon>
        <taxon>Bacillati</taxon>
        <taxon>Bacillota</taxon>
        <taxon>Bacilli</taxon>
        <taxon>Bacillales</taxon>
        <taxon>Paenibacillaceae</taxon>
        <taxon>Cohnella</taxon>
    </lineage>
</organism>
<evidence type="ECO:0000259" key="1">
    <source>
        <dbReference type="Pfam" id="PF01261"/>
    </source>
</evidence>
<dbReference type="GO" id="GO:0016853">
    <property type="term" value="F:isomerase activity"/>
    <property type="evidence" value="ECO:0007669"/>
    <property type="project" value="UniProtKB-KW"/>
</dbReference>
<dbReference type="InterPro" id="IPR036237">
    <property type="entry name" value="Xyl_isomerase-like_sf"/>
</dbReference>
<dbReference type="SUPFAM" id="SSF51658">
    <property type="entry name" value="Xylose isomerase-like"/>
    <property type="match status" value="1"/>
</dbReference>
<accession>A0A4U0FBR3</accession>
<keyword evidence="3" id="KW-1185">Reference proteome</keyword>
<gene>
    <name evidence="2" type="ORF">E5161_09100</name>
</gene>
<dbReference type="OrthoDB" id="2555274at2"/>
<sequence>MRRRCDVAPAIKRFKSLWEYVGFEGSPLTIRMPRDIGRVFERVAEAGYHGIESPLPAADQEPAFRLLLADYGLAFIAQVLTGGPDHAASFAAQIERAASFDPLFIVSQSGKDSDGPKEQLAFFEQALKMERSIGIPVAHETHRGRALYTPWHTAVMLQQLPELKINADFSHWCCVAESLLEEQDDAMELACQRSIHIHGRVGHREGPQVADPRAPEFAQELSVHESWWKRIIQSRLAQGAETITFTPEFGPPGYMPTLPYTRQPVVDLWEVNLWMADRLEHLAKETAAEWEEEAK</sequence>
<comment type="caution">
    <text evidence="2">The sequence shown here is derived from an EMBL/GenBank/DDBJ whole genome shotgun (WGS) entry which is preliminary data.</text>
</comment>
<dbReference type="EMBL" id="SUPK01000004">
    <property type="protein sequence ID" value="TJY42157.1"/>
    <property type="molecule type" value="Genomic_DNA"/>
</dbReference>
<dbReference type="Gene3D" id="3.20.20.150">
    <property type="entry name" value="Divalent-metal-dependent TIM barrel enzymes"/>
    <property type="match status" value="1"/>
</dbReference>
<proteinExistence type="predicted"/>
<keyword evidence="2" id="KW-0413">Isomerase</keyword>
<feature type="domain" description="Xylose isomerase-like TIM barrel" evidence="1">
    <location>
        <begin position="40"/>
        <end position="185"/>
    </location>
</feature>
<protein>
    <submittedName>
        <fullName evidence="2">Sugar phosphate isomerase/epimerase</fullName>
    </submittedName>
</protein>
<evidence type="ECO:0000313" key="2">
    <source>
        <dbReference type="EMBL" id="TJY42157.1"/>
    </source>
</evidence>
<dbReference type="InterPro" id="IPR013022">
    <property type="entry name" value="Xyl_isomerase-like_TIM-brl"/>
</dbReference>
<evidence type="ECO:0000313" key="3">
    <source>
        <dbReference type="Proteomes" id="UP000309673"/>
    </source>
</evidence>
<dbReference type="Proteomes" id="UP000309673">
    <property type="component" value="Unassembled WGS sequence"/>
</dbReference>